<dbReference type="InParanoid" id="A0A067PD12"/>
<reference evidence="2" key="1">
    <citation type="journal article" date="2014" name="Proc. Natl. Acad. Sci. U.S.A.">
        <title>Extensive sampling of basidiomycete genomes demonstrates inadequacy of the white-rot/brown-rot paradigm for wood decay fungi.</title>
        <authorList>
            <person name="Riley R."/>
            <person name="Salamov A.A."/>
            <person name="Brown D.W."/>
            <person name="Nagy L.G."/>
            <person name="Floudas D."/>
            <person name="Held B.W."/>
            <person name="Levasseur A."/>
            <person name="Lombard V."/>
            <person name="Morin E."/>
            <person name="Otillar R."/>
            <person name="Lindquist E.A."/>
            <person name="Sun H."/>
            <person name="LaButti K.M."/>
            <person name="Schmutz J."/>
            <person name="Jabbour D."/>
            <person name="Luo H."/>
            <person name="Baker S.E."/>
            <person name="Pisabarro A.G."/>
            <person name="Walton J.D."/>
            <person name="Blanchette R.A."/>
            <person name="Henrissat B."/>
            <person name="Martin F."/>
            <person name="Cullen D."/>
            <person name="Hibbett D.S."/>
            <person name="Grigoriev I.V."/>
        </authorList>
    </citation>
    <scope>NUCLEOTIDE SEQUENCE [LARGE SCALE GENOMIC DNA]</scope>
    <source>
        <strain evidence="2">MUCL 33604</strain>
    </source>
</reference>
<evidence type="ECO:0000313" key="1">
    <source>
        <dbReference type="EMBL" id="KDQ51730.1"/>
    </source>
</evidence>
<dbReference type="InterPro" id="IPR032675">
    <property type="entry name" value="LRR_dom_sf"/>
</dbReference>
<sequence length="516" mass="58475">MPTPSALCIVEICREICIHVKERSRNLRRPRLSPARLARCSRAFSQPALDLLWETLNDMEPLLKLIPGLDVESRVVDSRKVKLYIIARTLRDNDWIRYDEYSRRVRTLRFSHTGQVNCDIYSQLTRHRQTPLLPSLRELYLTHHVSNEDLTSTLFNSEVIPLLNPSLRKLGVSTWDLGKVEYEDEELEEILRSLSGRCPVLQSLYLSGAIPLISLEPLSNLRHLTSLDLIYVYRVPCAFDSTTATALSTLPSLTDLSIPDVFIKYLGDPISSEGFLVLESLYIKCGDPPGIARTLRCISSPVLRKIHVEDVKRIAGRDLVEHLWAFSQFSGSLIELNWEEDRSTDFEETGFICMGIELLEPLLVLKNLETFRISLHASADNPHLAFSCQASRRIAEAWPTMKALSLVSQLFPFSLRSLITLVYHHKTLETLCFQVAYNDSLDPSSDQWLITRDTCARHGPCETTRLSGLYIGDILGADCDDLLLAAYLHTVFPAVGIISCFVRHKIGELLSLVRKA</sequence>
<gene>
    <name evidence="1" type="ORF">JAAARDRAFT_40752</name>
</gene>
<dbReference type="OrthoDB" id="3067012at2759"/>
<dbReference type="Proteomes" id="UP000027265">
    <property type="component" value="Unassembled WGS sequence"/>
</dbReference>
<dbReference type="SUPFAM" id="SSF52047">
    <property type="entry name" value="RNI-like"/>
    <property type="match status" value="1"/>
</dbReference>
<protein>
    <recommendedName>
        <fullName evidence="3">F-box domain-containing protein</fullName>
    </recommendedName>
</protein>
<dbReference type="AlphaFoldDB" id="A0A067PD12"/>
<organism evidence="1 2">
    <name type="scientific">Jaapia argillacea MUCL 33604</name>
    <dbReference type="NCBI Taxonomy" id="933084"/>
    <lineage>
        <taxon>Eukaryota</taxon>
        <taxon>Fungi</taxon>
        <taxon>Dikarya</taxon>
        <taxon>Basidiomycota</taxon>
        <taxon>Agaricomycotina</taxon>
        <taxon>Agaricomycetes</taxon>
        <taxon>Agaricomycetidae</taxon>
        <taxon>Jaapiales</taxon>
        <taxon>Jaapiaceae</taxon>
        <taxon>Jaapia</taxon>
    </lineage>
</organism>
<name>A0A067PD12_9AGAM</name>
<keyword evidence="2" id="KW-1185">Reference proteome</keyword>
<dbReference type="EMBL" id="KL197745">
    <property type="protein sequence ID" value="KDQ51730.1"/>
    <property type="molecule type" value="Genomic_DNA"/>
</dbReference>
<dbReference type="HOGENOM" id="CLU_021164_3_0_1"/>
<proteinExistence type="predicted"/>
<evidence type="ECO:0008006" key="3">
    <source>
        <dbReference type="Google" id="ProtNLM"/>
    </source>
</evidence>
<accession>A0A067PD12</accession>
<dbReference type="Gene3D" id="3.80.10.10">
    <property type="entry name" value="Ribonuclease Inhibitor"/>
    <property type="match status" value="1"/>
</dbReference>
<evidence type="ECO:0000313" key="2">
    <source>
        <dbReference type="Proteomes" id="UP000027265"/>
    </source>
</evidence>